<evidence type="ECO:0000313" key="1">
    <source>
        <dbReference type="EMBL" id="MWG36009.1"/>
    </source>
</evidence>
<comment type="caution">
    <text evidence="1">The sequence shown here is derived from an EMBL/GenBank/DDBJ whole genome shotgun (WGS) entry which is preliminary data.</text>
</comment>
<dbReference type="OrthoDB" id="238199at2157"/>
<dbReference type="Proteomes" id="UP000451471">
    <property type="component" value="Unassembled WGS sequence"/>
</dbReference>
<accession>A0A6B0GQY3</accession>
<evidence type="ECO:0000313" key="2">
    <source>
        <dbReference type="Proteomes" id="UP000451471"/>
    </source>
</evidence>
<keyword evidence="2" id="KW-1185">Reference proteome</keyword>
<protein>
    <submittedName>
        <fullName evidence="1">Uncharacterized protein</fullName>
    </submittedName>
</protein>
<sequence length="83" mass="9447">MGRTHEYVCPTCGAVVERPFRAPSVVRQCDNGCSFGHFLRADILARVEEVPEEARPDDWNEMEVENRLLVAMREGVVSMPDLR</sequence>
<dbReference type="RefSeq" id="WP_158205675.1">
    <property type="nucleotide sequence ID" value="NZ_WSZK01000029.1"/>
</dbReference>
<organism evidence="1 2">
    <name type="scientific">Halomarina oriensis</name>
    <dbReference type="NCBI Taxonomy" id="671145"/>
    <lineage>
        <taxon>Archaea</taxon>
        <taxon>Methanobacteriati</taxon>
        <taxon>Methanobacteriota</taxon>
        <taxon>Stenosarchaea group</taxon>
        <taxon>Halobacteria</taxon>
        <taxon>Halobacteriales</taxon>
        <taxon>Natronomonadaceae</taxon>
        <taxon>Halomarina</taxon>
    </lineage>
</organism>
<proteinExistence type="predicted"/>
<dbReference type="EMBL" id="WSZK01000029">
    <property type="protein sequence ID" value="MWG36009.1"/>
    <property type="molecule type" value="Genomic_DNA"/>
</dbReference>
<reference evidence="1 2" key="1">
    <citation type="submission" date="2019-12" db="EMBL/GenBank/DDBJ databases">
        <title>Halocatena pleomorpha gen. nov. sp. nov., an extremely halophilic archaeon of family Halobacteriaceae isolated from saltpan soil.</title>
        <authorList>
            <person name="Pal Y."/>
            <person name="Verma A."/>
            <person name="Krishnamurthi S."/>
            <person name="Kumar P."/>
        </authorList>
    </citation>
    <scope>NUCLEOTIDE SEQUENCE [LARGE SCALE GENOMIC DNA]</scope>
    <source>
        <strain evidence="1 2">JCM 16495</strain>
    </source>
</reference>
<gene>
    <name evidence="1" type="ORF">GQS65_16195</name>
</gene>
<name>A0A6B0GQY3_9EURY</name>
<dbReference type="AlphaFoldDB" id="A0A6B0GQY3"/>